<reference evidence="15 16" key="1">
    <citation type="submission" date="2020-03" db="EMBL/GenBank/DDBJ databases">
        <authorList>
            <person name="Zhu W."/>
        </authorList>
    </citation>
    <scope>NUCLEOTIDE SEQUENCE [LARGE SCALE GENOMIC DNA]</scope>
    <source>
        <strain evidence="15 16">323-1</strain>
    </source>
</reference>
<dbReference type="Proteomes" id="UP000502297">
    <property type="component" value="Chromosome"/>
</dbReference>
<organism evidence="15 16">
    <name type="scientific">Acinetobacter shaoyimingii</name>
    <dbReference type="NCBI Taxonomy" id="2715164"/>
    <lineage>
        <taxon>Bacteria</taxon>
        <taxon>Pseudomonadati</taxon>
        <taxon>Pseudomonadota</taxon>
        <taxon>Gammaproteobacteria</taxon>
        <taxon>Moraxellales</taxon>
        <taxon>Moraxellaceae</taxon>
        <taxon>Acinetobacter</taxon>
    </lineage>
</organism>
<keyword evidence="2 10" id="KW-0813">Transport</keyword>
<protein>
    <submittedName>
        <fullName evidence="15">TonB-dependent receptor</fullName>
    </submittedName>
</protein>
<keyword evidence="15" id="KW-0675">Receptor</keyword>
<keyword evidence="16" id="KW-1185">Reference proteome</keyword>
<dbReference type="AlphaFoldDB" id="A0A6G8RTH6"/>
<feature type="signal peptide" evidence="12">
    <location>
        <begin position="1"/>
        <end position="24"/>
    </location>
</feature>
<gene>
    <name evidence="15" type="ORF">G8E00_04475</name>
</gene>
<dbReference type="PANTHER" id="PTHR30069">
    <property type="entry name" value="TONB-DEPENDENT OUTER MEMBRANE RECEPTOR"/>
    <property type="match status" value="1"/>
</dbReference>
<evidence type="ECO:0000259" key="13">
    <source>
        <dbReference type="Pfam" id="PF00593"/>
    </source>
</evidence>
<dbReference type="KEGG" id="asha:G8E00_04475"/>
<evidence type="ECO:0000256" key="10">
    <source>
        <dbReference type="PROSITE-ProRule" id="PRU01360"/>
    </source>
</evidence>
<keyword evidence="4 10" id="KW-0812">Transmembrane</keyword>
<feature type="chain" id="PRO_5026298813" evidence="12">
    <location>
        <begin position="25"/>
        <end position="685"/>
    </location>
</feature>
<dbReference type="InterPro" id="IPR036942">
    <property type="entry name" value="Beta-barrel_TonB_sf"/>
</dbReference>
<proteinExistence type="inferred from homology"/>
<dbReference type="CDD" id="cd01347">
    <property type="entry name" value="ligand_gated_channel"/>
    <property type="match status" value="1"/>
</dbReference>
<evidence type="ECO:0000256" key="12">
    <source>
        <dbReference type="SAM" id="SignalP"/>
    </source>
</evidence>
<evidence type="ECO:0000259" key="14">
    <source>
        <dbReference type="Pfam" id="PF07715"/>
    </source>
</evidence>
<name>A0A6G8RTH6_9GAMM</name>
<evidence type="ECO:0000256" key="11">
    <source>
        <dbReference type="RuleBase" id="RU003357"/>
    </source>
</evidence>
<evidence type="ECO:0000256" key="3">
    <source>
        <dbReference type="ARBA" id="ARBA00022452"/>
    </source>
</evidence>
<evidence type="ECO:0000256" key="2">
    <source>
        <dbReference type="ARBA" id="ARBA00022448"/>
    </source>
</evidence>
<dbReference type="InterPro" id="IPR039426">
    <property type="entry name" value="TonB-dep_rcpt-like"/>
</dbReference>
<evidence type="ECO:0000256" key="1">
    <source>
        <dbReference type="ARBA" id="ARBA00004571"/>
    </source>
</evidence>
<keyword evidence="3 10" id="KW-1134">Transmembrane beta strand</keyword>
<evidence type="ECO:0000256" key="5">
    <source>
        <dbReference type="ARBA" id="ARBA00022729"/>
    </source>
</evidence>
<evidence type="ECO:0000256" key="8">
    <source>
        <dbReference type="ARBA" id="ARBA00023136"/>
    </source>
</evidence>
<dbReference type="SUPFAM" id="SSF56935">
    <property type="entry name" value="Porins"/>
    <property type="match status" value="1"/>
</dbReference>
<dbReference type="InterPro" id="IPR012910">
    <property type="entry name" value="Plug_dom"/>
</dbReference>
<dbReference type="Pfam" id="PF00593">
    <property type="entry name" value="TonB_dep_Rec_b-barrel"/>
    <property type="match status" value="1"/>
</dbReference>
<keyword evidence="6" id="KW-0406">Ion transport</keyword>
<dbReference type="Gene3D" id="2.170.130.10">
    <property type="entry name" value="TonB-dependent receptor, plug domain"/>
    <property type="match status" value="1"/>
</dbReference>
<dbReference type="InterPro" id="IPR000531">
    <property type="entry name" value="Beta-barrel_TonB"/>
</dbReference>
<evidence type="ECO:0000256" key="7">
    <source>
        <dbReference type="ARBA" id="ARBA00023077"/>
    </source>
</evidence>
<evidence type="ECO:0000313" key="16">
    <source>
        <dbReference type="Proteomes" id="UP000502297"/>
    </source>
</evidence>
<feature type="domain" description="TonB-dependent receptor-like beta-barrel" evidence="13">
    <location>
        <begin position="268"/>
        <end position="658"/>
    </location>
</feature>
<evidence type="ECO:0000313" key="15">
    <source>
        <dbReference type="EMBL" id="QIO05269.1"/>
    </source>
</evidence>
<dbReference type="GO" id="GO:0015344">
    <property type="term" value="F:siderophore uptake transmembrane transporter activity"/>
    <property type="evidence" value="ECO:0007669"/>
    <property type="project" value="TreeGrafter"/>
</dbReference>
<dbReference type="Gene3D" id="2.40.170.20">
    <property type="entry name" value="TonB-dependent receptor, beta-barrel domain"/>
    <property type="match status" value="1"/>
</dbReference>
<keyword evidence="9 10" id="KW-0998">Cell outer membrane</keyword>
<keyword evidence="8 10" id="KW-0472">Membrane</keyword>
<keyword evidence="5 12" id="KW-0732">Signal</keyword>
<dbReference type="PANTHER" id="PTHR30069:SF53">
    <property type="entry name" value="COLICIN I RECEPTOR-RELATED"/>
    <property type="match status" value="1"/>
</dbReference>
<comment type="similarity">
    <text evidence="10 11">Belongs to the TonB-dependent receptor family.</text>
</comment>
<evidence type="ECO:0000256" key="9">
    <source>
        <dbReference type="ARBA" id="ARBA00023237"/>
    </source>
</evidence>
<dbReference type="PROSITE" id="PS52016">
    <property type="entry name" value="TONB_DEPENDENT_REC_3"/>
    <property type="match status" value="1"/>
</dbReference>
<keyword evidence="7 11" id="KW-0798">TonB box</keyword>
<sequence>MNNKWVKSYLSLAILSAVGANVYAAEVAAGDEIETAKLKTIVVSATGYEQDVSQAPASITVIDRKELEKRNYNDINDVLRNTPGVVVTGNGSSQSISIRGMGSSYTLFLVNGKPQNSKNVNPNGDDNGFEKNILPPMASIERIEIIRGPASTLYGTDAMGGVVNIITKKVSDDWHGTVELGTVIQDSHKSGDIKEGSVYLSGPLIENKLGLQLGLNKQERDEDHYVSGFRGTKRESLNSRLTYVLNDVHDFELDANFVKQEGESTVGKTVSASGNNPSNSYSRNYRDVYSLTHNGHYSDVLESSSYIQYEKSRNPDRKHNTNPTSGIDQETLIANSQWNLKLGSHDLALGGYFKREELNDRATNSNPMVGFSPIERDTYALFAEDTWHLTDRFNLTGGLRVDYDENYGEQYSPRLYGVYNLSDAFTVKGGVSTGYKQPDIRAVAPGYYAATGGAAGNAVIRANPDLKPEESTSGELGFYWKGGKSSASLTGFYTDFKNKIIEERFCQSAQDADGKWINGKECELFPGVAGTPSYYFISDRFNVDDAAMYGAEATFEAELAPDVNLVANYTYTKTEQKSGKFKGQPLNEMPEHMFNITVDYDIFDALNIWSRLHYRSETSSFLSRTSMSTKTPGYEFIDVGFNYKFNPTLTGKFGVYNILDEKALSSSGVQELDGRRYGISLVANF</sequence>
<evidence type="ECO:0000256" key="6">
    <source>
        <dbReference type="ARBA" id="ARBA00023065"/>
    </source>
</evidence>
<dbReference type="Pfam" id="PF07715">
    <property type="entry name" value="Plug"/>
    <property type="match status" value="1"/>
</dbReference>
<dbReference type="GO" id="GO:0009279">
    <property type="term" value="C:cell outer membrane"/>
    <property type="evidence" value="ECO:0007669"/>
    <property type="project" value="UniProtKB-SubCell"/>
</dbReference>
<dbReference type="GO" id="GO:0044718">
    <property type="term" value="P:siderophore transmembrane transport"/>
    <property type="evidence" value="ECO:0007669"/>
    <property type="project" value="TreeGrafter"/>
</dbReference>
<dbReference type="InterPro" id="IPR037066">
    <property type="entry name" value="Plug_dom_sf"/>
</dbReference>
<accession>A0A6G8RTH6</accession>
<evidence type="ECO:0000256" key="4">
    <source>
        <dbReference type="ARBA" id="ARBA00022692"/>
    </source>
</evidence>
<dbReference type="RefSeq" id="WP_166222208.1">
    <property type="nucleotide sequence ID" value="NZ_CP049801.1"/>
</dbReference>
<dbReference type="EMBL" id="CP049801">
    <property type="protein sequence ID" value="QIO05269.1"/>
    <property type="molecule type" value="Genomic_DNA"/>
</dbReference>
<comment type="subcellular location">
    <subcellularLocation>
        <location evidence="1 10">Cell outer membrane</location>
        <topology evidence="1 10">Multi-pass membrane protein</topology>
    </subcellularLocation>
</comment>
<feature type="domain" description="TonB-dependent receptor plug" evidence="14">
    <location>
        <begin position="52"/>
        <end position="162"/>
    </location>
</feature>